<reference evidence="3 4" key="1">
    <citation type="submission" date="2020-08" db="EMBL/GenBank/DDBJ databases">
        <title>Sequencing the genomes of 1000 actinobacteria strains.</title>
        <authorList>
            <person name="Klenk H.-P."/>
        </authorList>
    </citation>
    <scope>NUCLEOTIDE SEQUENCE [LARGE SCALE GENOMIC DNA]</scope>
    <source>
        <strain evidence="3 4">DSM 45790</strain>
    </source>
</reference>
<evidence type="ECO:0000313" key="3">
    <source>
        <dbReference type="EMBL" id="MBB5627595.1"/>
    </source>
</evidence>
<dbReference type="SUPFAM" id="SSF51430">
    <property type="entry name" value="NAD(P)-linked oxidoreductase"/>
    <property type="match status" value="1"/>
</dbReference>
<dbReference type="EMBL" id="JACHBR010000001">
    <property type="protein sequence ID" value="MBB5627595.1"/>
    <property type="molecule type" value="Genomic_DNA"/>
</dbReference>
<dbReference type="GO" id="GO:0005829">
    <property type="term" value="C:cytosol"/>
    <property type="evidence" value="ECO:0007669"/>
    <property type="project" value="TreeGrafter"/>
</dbReference>
<sequence>MASGTRKVFTRPLGGDGFQVPALTVGSWYTWDRTPFEQTVDVIRTAVDAGAAFFDVGVYRADPRDVGSHTDVIFGRAVQAAGVARDDYVLQVKSWVERSGGAEDIVAQFDRAVFRIGTDHAEIVVFGDLVGEHVPYEVIAEGAAALVESGRVRHWAVNNWSVAEIRAVAAAAERTGLVPPAFAQLKYNVVRRSIAEGEPFRGVVADLGLKVQASDALEGGFLLGHPRRRPTGNDPGGIHGLLEEARPRLRALAEELGGTLAQLALAYVLTNDDLCSIVVGARTTEQITDDLGAFDLLARVGADRLRELLAPYWLDKGRVDPESSWSSVPDDDPVKYALILPDA</sequence>
<organism evidence="3 4">
    <name type="scientific">Sphaerisporangium krabiense</name>
    <dbReference type="NCBI Taxonomy" id="763782"/>
    <lineage>
        <taxon>Bacteria</taxon>
        <taxon>Bacillati</taxon>
        <taxon>Actinomycetota</taxon>
        <taxon>Actinomycetes</taxon>
        <taxon>Streptosporangiales</taxon>
        <taxon>Streptosporangiaceae</taxon>
        <taxon>Sphaerisporangium</taxon>
    </lineage>
</organism>
<evidence type="ECO:0000313" key="4">
    <source>
        <dbReference type="Proteomes" id="UP000588112"/>
    </source>
</evidence>
<dbReference type="Pfam" id="PF00248">
    <property type="entry name" value="Aldo_ket_red"/>
    <property type="match status" value="1"/>
</dbReference>
<dbReference type="RefSeq" id="WP_184612232.1">
    <property type="nucleotide sequence ID" value="NZ_BOOS01000068.1"/>
</dbReference>
<dbReference type="PANTHER" id="PTHR43364">
    <property type="entry name" value="NADH-SPECIFIC METHYLGLYOXAL REDUCTASE-RELATED"/>
    <property type="match status" value="1"/>
</dbReference>
<comment type="caution">
    <text evidence="3">The sequence shown here is derived from an EMBL/GenBank/DDBJ whole genome shotgun (WGS) entry which is preliminary data.</text>
</comment>
<accession>A0A7W9DRQ2</accession>
<dbReference type="Gene3D" id="3.20.20.100">
    <property type="entry name" value="NADP-dependent oxidoreductase domain"/>
    <property type="match status" value="1"/>
</dbReference>
<gene>
    <name evidence="3" type="ORF">BJ981_003294</name>
</gene>
<feature type="domain" description="NADP-dependent oxidoreductase" evidence="2">
    <location>
        <begin position="23"/>
        <end position="296"/>
    </location>
</feature>
<protein>
    <submittedName>
        <fullName evidence="3">Aryl-alcohol dehydrogenase-like predicted oxidoreductase</fullName>
    </submittedName>
</protein>
<dbReference type="PANTHER" id="PTHR43364:SF4">
    <property type="entry name" value="NAD(P)-LINKED OXIDOREDUCTASE SUPERFAMILY PROTEIN"/>
    <property type="match status" value="1"/>
</dbReference>
<dbReference type="AlphaFoldDB" id="A0A7W9DRQ2"/>
<dbReference type="Proteomes" id="UP000588112">
    <property type="component" value="Unassembled WGS sequence"/>
</dbReference>
<keyword evidence="4" id="KW-1185">Reference proteome</keyword>
<dbReference type="InterPro" id="IPR050523">
    <property type="entry name" value="AKR_Detox_Biosynth"/>
</dbReference>
<evidence type="ECO:0000259" key="2">
    <source>
        <dbReference type="Pfam" id="PF00248"/>
    </source>
</evidence>
<keyword evidence="1" id="KW-0560">Oxidoreductase</keyword>
<proteinExistence type="predicted"/>
<dbReference type="GO" id="GO:0016491">
    <property type="term" value="F:oxidoreductase activity"/>
    <property type="evidence" value="ECO:0007669"/>
    <property type="project" value="UniProtKB-KW"/>
</dbReference>
<name>A0A7W9DRQ2_9ACTN</name>
<dbReference type="InterPro" id="IPR036812">
    <property type="entry name" value="NAD(P)_OxRdtase_dom_sf"/>
</dbReference>
<dbReference type="InterPro" id="IPR023210">
    <property type="entry name" value="NADP_OxRdtase_dom"/>
</dbReference>
<evidence type="ECO:0000256" key="1">
    <source>
        <dbReference type="ARBA" id="ARBA00023002"/>
    </source>
</evidence>